<feature type="compositionally biased region" description="Polar residues" evidence="10">
    <location>
        <begin position="10"/>
        <end position="23"/>
    </location>
</feature>
<evidence type="ECO:0000256" key="6">
    <source>
        <dbReference type="ARBA" id="ARBA00023040"/>
    </source>
</evidence>
<evidence type="ECO:0000256" key="3">
    <source>
        <dbReference type="ARBA" id="ARBA00022475"/>
    </source>
</evidence>
<dbReference type="CDD" id="cd15260">
    <property type="entry name" value="7tmB1_NPR_B4_insect-like"/>
    <property type="match status" value="1"/>
</dbReference>
<dbReference type="InterPro" id="IPR050332">
    <property type="entry name" value="GPCR_2"/>
</dbReference>
<accession>A0ABM1YR50</accession>
<feature type="transmembrane region" description="Helical" evidence="11">
    <location>
        <begin position="336"/>
        <end position="361"/>
    </location>
</feature>
<keyword evidence="7 11" id="KW-0472">Membrane</keyword>
<evidence type="ECO:0000256" key="5">
    <source>
        <dbReference type="ARBA" id="ARBA00022989"/>
    </source>
</evidence>
<dbReference type="SMART" id="SM00008">
    <property type="entry name" value="HormR"/>
    <property type="match status" value="1"/>
</dbReference>
<feature type="transmembrane region" description="Helical" evidence="11">
    <location>
        <begin position="296"/>
        <end position="316"/>
    </location>
</feature>
<keyword evidence="9" id="KW-0807">Transducer</keyword>
<feature type="transmembrane region" description="Helical" evidence="11">
    <location>
        <begin position="187"/>
        <end position="209"/>
    </location>
</feature>
<reference evidence="15" key="1">
    <citation type="journal article" date="2015" name="Proc. Natl. Acad. Sci. U.S.A.">
        <title>Genome sequence of the Asian Tiger mosquito, Aedes albopictus, reveals insights into its biology, genetics, and evolution.</title>
        <authorList>
            <person name="Chen X.G."/>
            <person name="Jiang X."/>
            <person name="Gu J."/>
            <person name="Xu M."/>
            <person name="Wu Y."/>
            <person name="Deng Y."/>
            <person name="Zhang C."/>
            <person name="Bonizzoni M."/>
            <person name="Dermauw W."/>
            <person name="Vontas J."/>
            <person name="Armbruster P."/>
            <person name="Huang X."/>
            <person name="Yang Y."/>
            <person name="Zhang H."/>
            <person name="He W."/>
            <person name="Peng H."/>
            <person name="Liu Y."/>
            <person name="Wu K."/>
            <person name="Chen J."/>
            <person name="Lirakis M."/>
            <person name="Topalis P."/>
            <person name="Van Leeuwen T."/>
            <person name="Hall A.B."/>
            <person name="Jiang X."/>
            <person name="Thorpe C."/>
            <person name="Mueller R.L."/>
            <person name="Sun C."/>
            <person name="Waterhouse R.M."/>
            <person name="Yan G."/>
            <person name="Tu Z.J."/>
            <person name="Fang X."/>
            <person name="James A.A."/>
        </authorList>
    </citation>
    <scope>NUCLEOTIDE SEQUENCE [LARGE SCALE GENOMIC DNA]</scope>
    <source>
        <strain evidence="15">Foshan</strain>
    </source>
</reference>
<feature type="transmembrane region" description="Helical" evidence="11">
    <location>
        <begin position="411"/>
        <end position="432"/>
    </location>
</feature>
<keyword evidence="3" id="KW-1003">Cell membrane</keyword>
<proteinExistence type="inferred from homology"/>
<dbReference type="Pfam" id="PF02793">
    <property type="entry name" value="HRM"/>
    <property type="match status" value="1"/>
</dbReference>
<dbReference type="InterPro" id="IPR036445">
    <property type="entry name" value="GPCR_2_extracell_dom_sf"/>
</dbReference>
<keyword evidence="4 11" id="KW-0812">Transmembrane</keyword>
<keyword evidence="6" id="KW-0297">G-protein coupled receptor</keyword>
<organism evidence="14 15">
    <name type="scientific">Aedes albopictus</name>
    <name type="common">Asian tiger mosquito</name>
    <name type="synonym">Stegomyia albopicta</name>
    <dbReference type="NCBI Taxonomy" id="7160"/>
    <lineage>
        <taxon>Eukaryota</taxon>
        <taxon>Metazoa</taxon>
        <taxon>Ecdysozoa</taxon>
        <taxon>Arthropoda</taxon>
        <taxon>Hexapoda</taxon>
        <taxon>Insecta</taxon>
        <taxon>Pterygota</taxon>
        <taxon>Neoptera</taxon>
        <taxon>Endopterygota</taxon>
        <taxon>Diptera</taxon>
        <taxon>Nematocera</taxon>
        <taxon>Culicoidea</taxon>
        <taxon>Culicidae</taxon>
        <taxon>Culicinae</taxon>
        <taxon>Aedini</taxon>
        <taxon>Aedes</taxon>
        <taxon>Stegomyia</taxon>
    </lineage>
</organism>
<reference evidence="14" key="2">
    <citation type="submission" date="2025-05" db="UniProtKB">
        <authorList>
            <consortium name="EnsemblMetazoa"/>
        </authorList>
    </citation>
    <scope>IDENTIFICATION</scope>
    <source>
        <strain evidence="14">Foshan</strain>
    </source>
</reference>
<evidence type="ECO:0000256" key="10">
    <source>
        <dbReference type="SAM" id="MobiDB-lite"/>
    </source>
</evidence>
<dbReference type="PRINTS" id="PR00249">
    <property type="entry name" value="GPCRSECRETIN"/>
</dbReference>
<dbReference type="SUPFAM" id="SSF111418">
    <property type="entry name" value="Hormone receptor domain"/>
    <property type="match status" value="1"/>
</dbReference>
<dbReference type="GeneID" id="109421803"/>
<evidence type="ECO:0008006" key="16">
    <source>
        <dbReference type="Google" id="ProtNLM"/>
    </source>
</evidence>
<evidence type="ECO:0000259" key="12">
    <source>
        <dbReference type="PROSITE" id="PS50227"/>
    </source>
</evidence>
<evidence type="ECO:0000256" key="8">
    <source>
        <dbReference type="ARBA" id="ARBA00023170"/>
    </source>
</evidence>
<comment type="subcellular location">
    <subcellularLocation>
        <location evidence="1">Cell membrane</location>
        <topology evidence="1">Multi-pass membrane protein</topology>
    </subcellularLocation>
</comment>
<dbReference type="EnsemblMetazoa" id="AALFPA23_011418.R16175">
    <property type="protein sequence ID" value="AALFPA23_011418.P16175"/>
    <property type="gene ID" value="AALFPA23_011418"/>
</dbReference>
<evidence type="ECO:0000313" key="15">
    <source>
        <dbReference type="Proteomes" id="UP000069940"/>
    </source>
</evidence>
<dbReference type="RefSeq" id="XP_062716380.1">
    <property type="nucleotide sequence ID" value="XM_062860396.1"/>
</dbReference>
<feature type="transmembrane region" description="Helical" evidence="11">
    <location>
        <begin position="260"/>
        <end position="289"/>
    </location>
</feature>
<feature type="transmembrane region" description="Helical" evidence="11">
    <location>
        <begin position="221"/>
        <end position="240"/>
    </location>
</feature>
<dbReference type="PANTHER" id="PTHR45620:SF43">
    <property type="entry name" value="HECTOR, ISOFORM A"/>
    <property type="match status" value="1"/>
</dbReference>
<evidence type="ECO:0000256" key="2">
    <source>
        <dbReference type="ARBA" id="ARBA00005314"/>
    </source>
</evidence>
<sequence>MIETEEEPQRNQTGLFANDNRSTWFPPMTMDERPASSSVTASSDSDDGVQYDRLKYADPEALMRHLYYACMRNVTASGGGFPAEQAAVTVLKSIDPSSSTGQAQQTPRFCPRRFDGWTCWEPQPAGTIAKNFCPNFVLGFDTNRLAYRVCHANGSWFTHPDSGREWSNYTNCIDVDDMKFRRLVNDLYIGGYTISLVTLIVSLCVFFSFRTLKCTRIRIHINLFVSLALSCVFWIVWYKFVVEDPDVTNRNGSWCIALHILLHYLMLVNYFWMFCEGLHLHLVLVIVFIKDAIAMRWFFTIGWILPVGLISIYATVRDKYTHDTEHCWMDESHAMWLLTIPVCFSLVASLVFLVNVVRVLLTKLNSTSPNPAPLGLKKATRATLILIPLFGLQHILLPFRPDKGCELERYYQVVSAVLISLQGACVACLFCFANHDVIFAIKCQLSRCFPDLVHHPFRESYNGGQPATQSRDMVV</sequence>
<evidence type="ECO:0000256" key="4">
    <source>
        <dbReference type="ARBA" id="ARBA00022692"/>
    </source>
</evidence>
<keyword evidence="5 11" id="KW-1133">Transmembrane helix</keyword>
<evidence type="ECO:0000256" key="9">
    <source>
        <dbReference type="ARBA" id="ARBA00023224"/>
    </source>
</evidence>
<comment type="similarity">
    <text evidence="2">Belongs to the G-protein coupled receptor 2 family.</text>
</comment>
<evidence type="ECO:0000313" key="14">
    <source>
        <dbReference type="EnsemblMetazoa" id="AALFPA23_011418.P16175"/>
    </source>
</evidence>
<dbReference type="Pfam" id="PF00002">
    <property type="entry name" value="7tm_2"/>
    <property type="match status" value="1"/>
</dbReference>
<evidence type="ECO:0000256" key="1">
    <source>
        <dbReference type="ARBA" id="ARBA00004651"/>
    </source>
</evidence>
<dbReference type="PANTHER" id="PTHR45620">
    <property type="entry name" value="PDF RECEPTOR-LIKE PROTEIN-RELATED"/>
    <property type="match status" value="1"/>
</dbReference>
<dbReference type="InterPro" id="IPR000832">
    <property type="entry name" value="GPCR_2_secretin-like"/>
</dbReference>
<feature type="region of interest" description="Disordered" evidence="10">
    <location>
        <begin position="1"/>
        <end position="49"/>
    </location>
</feature>
<dbReference type="Gene3D" id="4.10.1240.10">
    <property type="entry name" value="GPCR, family 2, extracellular hormone receptor domain"/>
    <property type="match status" value="1"/>
</dbReference>
<dbReference type="PROSITE" id="PS50261">
    <property type="entry name" value="G_PROTEIN_RECEP_F2_4"/>
    <property type="match status" value="1"/>
</dbReference>
<evidence type="ECO:0000256" key="11">
    <source>
        <dbReference type="SAM" id="Phobius"/>
    </source>
</evidence>
<evidence type="ECO:0000259" key="13">
    <source>
        <dbReference type="PROSITE" id="PS50261"/>
    </source>
</evidence>
<dbReference type="SUPFAM" id="SSF81321">
    <property type="entry name" value="Family A G protein-coupled receptor-like"/>
    <property type="match status" value="1"/>
</dbReference>
<dbReference type="Gene3D" id="1.20.1070.10">
    <property type="entry name" value="Rhodopsin 7-helix transmembrane proteins"/>
    <property type="match status" value="1"/>
</dbReference>
<dbReference type="InterPro" id="IPR017981">
    <property type="entry name" value="GPCR_2-like_7TM"/>
</dbReference>
<dbReference type="Proteomes" id="UP000069940">
    <property type="component" value="Unassembled WGS sequence"/>
</dbReference>
<evidence type="ECO:0000256" key="7">
    <source>
        <dbReference type="ARBA" id="ARBA00023136"/>
    </source>
</evidence>
<feature type="domain" description="G-protein coupled receptors family 2 profile 1" evidence="12">
    <location>
        <begin position="69"/>
        <end position="176"/>
    </location>
</feature>
<keyword evidence="15" id="KW-1185">Reference proteome</keyword>
<name>A0ABM1YR50_AEDAL</name>
<feature type="domain" description="G-protein coupled receptors family 2 profile 2" evidence="13">
    <location>
        <begin position="184"/>
        <end position="434"/>
    </location>
</feature>
<dbReference type="InterPro" id="IPR001879">
    <property type="entry name" value="GPCR_2_extracellular_dom"/>
</dbReference>
<protein>
    <recommendedName>
        <fullName evidence="16">Calcitonin receptor</fullName>
    </recommendedName>
</protein>
<feature type="transmembrane region" description="Helical" evidence="11">
    <location>
        <begin position="382"/>
        <end position="399"/>
    </location>
</feature>
<keyword evidence="8" id="KW-0675">Receptor</keyword>
<dbReference type="PROSITE" id="PS50227">
    <property type="entry name" value="G_PROTEIN_RECEP_F2_3"/>
    <property type="match status" value="1"/>
</dbReference>